<gene>
    <name evidence="1" type="ORF">QE152_g26192</name>
</gene>
<evidence type="ECO:0000313" key="2">
    <source>
        <dbReference type="Proteomes" id="UP001458880"/>
    </source>
</evidence>
<comment type="caution">
    <text evidence="1">The sequence shown here is derived from an EMBL/GenBank/DDBJ whole genome shotgun (WGS) entry which is preliminary data.</text>
</comment>
<dbReference type="Proteomes" id="UP001458880">
    <property type="component" value="Unassembled WGS sequence"/>
</dbReference>
<sequence>MDILETTSAEVKSTNDVGTQTSFGFNSDNGVKKKIKSLKEKIRRRNDKTSSMSQLLNRINNSGLCSENLRSQLLNRINNSGLCSENLRSILELNFAGMPLELVVNQNNNEGLDPRQRRCVRFKCFERVSVTQRNQIIKKFNALQSKNEQDSHLAGLVSFRLPKQRRARVHHQDVPENEENNADANINAEEPLLRKYQHQASYFYKIRNDGNEIPVCAKAFCSLHGISQERVRRIKKALFQTGESPRDLRGRHDNRPRKTETGTLVAVRDHIKSFQCIQSHYSRRDNPNTYYLPETLTVKEMHKIFLDENPNKPLSYNIYWKVFSKEFNLKFGLPKSDTCSICDNLIHKIASAKDA</sequence>
<accession>A0AAW1JYM1</accession>
<evidence type="ECO:0000313" key="1">
    <source>
        <dbReference type="EMBL" id="KAK9710178.1"/>
    </source>
</evidence>
<protein>
    <submittedName>
        <fullName evidence="1">Uncharacterized protein</fullName>
    </submittedName>
</protein>
<dbReference type="EMBL" id="JASPKY010000297">
    <property type="protein sequence ID" value="KAK9710178.1"/>
    <property type="molecule type" value="Genomic_DNA"/>
</dbReference>
<proteinExistence type="predicted"/>
<organism evidence="1 2">
    <name type="scientific">Popillia japonica</name>
    <name type="common">Japanese beetle</name>
    <dbReference type="NCBI Taxonomy" id="7064"/>
    <lineage>
        <taxon>Eukaryota</taxon>
        <taxon>Metazoa</taxon>
        <taxon>Ecdysozoa</taxon>
        <taxon>Arthropoda</taxon>
        <taxon>Hexapoda</taxon>
        <taxon>Insecta</taxon>
        <taxon>Pterygota</taxon>
        <taxon>Neoptera</taxon>
        <taxon>Endopterygota</taxon>
        <taxon>Coleoptera</taxon>
        <taxon>Polyphaga</taxon>
        <taxon>Scarabaeiformia</taxon>
        <taxon>Scarabaeidae</taxon>
        <taxon>Rutelinae</taxon>
        <taxon>Popillia</taxon>
    </lineage>
</organism>
<reference evidence="1 2" key="1">
    <citation type="journal article" date="2024" name="BMC Genomics">
        <title>De novo assembly and annotation of Popillia japonica's genome with initial clues to its potential as an invasive pest.</title>
        <authorList>
            <person name="Cucini C."/>
            <person name="Boschi S."/>
            <person name="Funari R."/>
            <person name="Cardaioli E."/>
            <person name="Iannotti N."/>
            <person name="Marturano G."/>
            <person name="Paoli F."/>
            <person name="Bruttini M."/>
            <person name="Carapelli A."/>
            <person name="Frati F."/>
            <person name="Nardi F."/>
        </authorList>
    </citation>
    <scope>NUCLEOTIDE SEQUENCE [LARGE SCALE GENOMIC DNA]</scope>
    <source>
        <strain evidence="1">DMR45628</strain>
    </source>
</reference>
<name>A0AAW1JYM1_POPJA</name>
<keyword evidence="2" id="KW-1185">Reference proteome</keyword>
<dbReference type="AlphaFoldDB" id="A0AAW1JYM1"/>
<dbReference type="PANTHER" id="PTHR10773:SF19">
    <property type="match status" value="1"/>
</dbReference>
<dbReference type="PANTHER" id="PTHR10773">
    <property type="entry name" value="DNA-DIRECTED RNA POLYMERASES I, II, AND III SUBUNIT RPABC2"/>
    <property type="match status" value="1"/>
</dbReference>